<dbReference type="InterPro" id="IPR036322">
    <property type="entry name" value="WD40_repeat_dom_sf"/>
</dbReference>
<dbReference type="InterPro" id="IPR001680">
    <property type="entry name" value="WD40_rpt"/>
</dbReference>
<reference evidence="8 9" key="1">
    <citation type="submission" date="2023-08" db="EMBL/GenBank/DDBJ databases">
        <title>A Necator americanus chromosomal reference genome.</title>
        <authorList>
            <person name="Ilik V."/>
            <person name="Petrzelkova K.J."/>
            <person name="Pardy F."/>
            <person name="Fuh T."/>
            <person name="Niatou-Singa F.S."/>
            <person name="Gouil Q."/>
            <person name="Baker L."/>
            <person name="Ritchie M.E."/>
            <person name="Jex A.R."/>
            <person name="Gazzola D."/>
            <person name="Li H."/>
            <person name="Toshio Fujiwara R."/>
            <person name="Zhan B."/>
            <person name="Aroian R.V."/>
            <person name="Pafco B."/>
            <person name="Schwarz E.M."/>
        </authorList>
    </citation>
    <scope>NUCLEOTIDE SEQUENCE [LARGE SCALE GENOMIC DNA]</scope>
    <source>
        <strain evidence="8 9">Aroian</strain>
        <tissue evidence="8">Whole animal</tissue>
    </source>
</reference>
<evidence type="ECO:0000256" key="3">
    <source>
        <dbReference type="ARBA" id="ARBA00022574"/>
    </source>
</evidence>
<accession>A0ABR1EBS2</accession>
<dbReference type="EMBL" id="JAVFWL010000006">
    <property type="protein sequence ID" value="KAK6760134.1"/>
    <property type="molecule type" value="Genomic_DNA"/>
</dbReference>
<evidence type="ECO:0000256" key="4">
    <source>
        <dbReference type="ARBA" id="ARBA00022694"/>
    </source>
</evidence>
<comment type="subcellular location">
    <subcellularLocation>
        <location evidence="1">Cytoplasm</location>
    </subcellularLocation>
</comment>
<dbReference type="SMART" id="SM00320">
    <property type="entry name" value="WD40"/>
    <property type="match status" value="4"/>
</dbReference>
<gene>
    <name evidence="8" type="primary">Necator_chrX.g21748</name>
    <name evidence="8" type="ORF">RB195_021587</name>
</gene>
<sequence length="963" mass="107161">MTTSCRRLALLVRENDHILFSANGSRIEAFSLEHDELISSFKLNDGQDIYKFVEGRDGIFVFEETILRHVSNEELFDPKHKRKEGLKLEFYEQLLGGVFVPDADEIILFSRSMAVSRIKICFDAFETQTLCSIAPNRHAMLTSCETLGKNWSDLVIISGTSMGELFLFKPATGQETSCKDQNGMIFDMCVYGMTLCVVSDDRTLSVYDCSSFLQNDRDDLLPPKKLDTCFGHYSRPFAVSTDEDGNIYTGGQDETLFLWRWSGHNLKLISKREVHRGYIRALGMFHKSVLVGCESGALVRISRAHIEDEPILSSSPEDSVKSFVRLSTGEFDVLKHSPKTDVRFISGTVLDPKVSKYVALVGDKKIMVRENKKDTVFEIDFEAEVLEVIVDGSFMFVYLANNKAELVLINRGIVYANMNFNIALKELRVRSKVKITAFAVTVTENRLTIVVGTATGQLFYGSSVCEDNGSIDMRTSKELNSHFKKGPVNQLLFYDAGLFALGRNGVLVNSLLRSNGELSIISARPLCPWLPGFVPCGLSSNANLILGFKGQNFCVIDYFTREIIDSVNCGGPNRQWYFTRHPSERCSDPKDLKMLFDFLSKGRIITAQLQNKCMSVLAPAPHRSRIIGMTMLNVDRLSPLVATVGADHILSIFRIGSPENGLETHLSIYNDATPTCVCSLFLLSGEFVIIVGGEKGIITSWFVSPNDLFKKDPRFVFSSVYKRELSSARVMTMAIDEETVSGPLSNHHCVAAYADGVVEILKIAFDDDKPTMSLQLLERIKSDPVLSTPVKVLCYQNCTDNRLHINMITTSGRRVFYNVVTGHPTIGASEEIDKCGLSALGVFTTTEGNYLIFGSESGLVSVGLAHTGPMIWMSSFIYHSSTVTGFSIFSCRTGIYFLSISLDCRMALWHLSTTNRNLEFIKGFTLDVCDPCGVYRLMNGGIVVGDGMEYVPIDDADIDNASY</sequence>
<dbReference type="SUPFAM" id="SSF50978">
    <property type="entry name" value="WD40 repeat-like"/>
    <property type="match status" value="1"/>
</dbReference>
<evidence type="ECO:0000313" key="8">
    <source>
        <dbReference type="EMBL" id="KAK6760134.1"/>
    </source>
</evidence>
<keyword evidence="9" id="KW-1185">Reference proteome</keyword>
<dbReference type="Proteomes" id="UP001303046">
    <property type="component" value="Unassembled WGS sequence"/>
</dbReference>
<keyword evidence="3" id="KW-0853">WD repeat</keyword>
<evidence type="ECO:0000313" key="9">
    <source>
        <dbReference type="Proteomes" id="UP001303046"/>
    </source>
</evidence>
<dbReference type="InterPro" id="IPR051973">
    <property type="entry name" value="tRNA_Anticodon_Mtase-Reg"/>
</dbReference>
<evidence type="ECO:0000256" key="6">
    <source>
        <dbReference type="ARBA" id="ARBA00038255"/>
    </source>
</evidence>
<proteinExistence type="inferred from homology"/>
<dbReference type="PANTHER" id="PTHR14344">
    <property type="entry name" value="WD REPEAT PROTEIN"/>
    <property type="match status" value="1"/>
</dbReference>
<dbReference type="InterPro" id="IPR015943">
    <property type="entry name" value="WD40/YVTN_repeat-like_dom_sf"/>
</dbReference>
<dbReference type="PANTHER" id="PTHR14344:SF3">
    <property type="entry name" value="WD REPEAT-CONTAINING PROTEIN 6"/>
    <property type="match status" value="1"/>
</dbReference>
<keyword evidence="2" id="KW-0963">Cytoplasm</keyword>
<evidence type="ECO:0000256" key="7">
    <source>
        <dbReference type="ARBA" id="ARBA00040154"/>
    </source>
</evidence>
<name>A0ABR1EBS2_NECAM</name>
<comment type="caution">
    <text evidence="8">The sequence shown here is derived from an EMBL/GenBank/DDBJ whole genome shotgun (WGS) entry which is preliminary data.</text>
</comment>
<keyword evidence="4" id="KW-0819">tRNA processing</keyword>
<keyword evidence="5" id="KW-0677">Repeat</keyword>
<comment type="similarity">
    <text evidence="6">Belongs to the WD repeat WDR6 family.</text>
</comment>
<protein>
    <recommendedName>
        <fullName evidence="7">tRNA (34-2'-O)-methyltransferase regulator WDR6</fullName>
    </recommendedName>
</protein>
<evidence type="ECO:0000256" key="2">
    <source>
        <dbReference type="ARBA" id="ARBA00022490"/>
    </source>
</evidence>
<evidence type="ECO:0000256" key="5">
    <source>
        <dbReference type="ARBA" id="ARBA00022737"/>
    </source>
</evidence>
<evidence type="ECO:0000256" key="1">
    <source>
        <dbReference type="ARBA" id="ARBA00004496"/>
    </source>
</evidence>
<dbReference type="Gene3D" id="2.130.10.10">
    <property type="entry name" value="YVTN repeat-like/Quinoprotein amine dehydrogenase"/>
    <property type="match status" value="2"/>
</dbReference>
<organism evidence="8 9">
    <name type="scientific">Necator americanus</name>
    <name type="common">Human hookworm</name>
    <dbReference type="NCBI Taxonomy" id="51031"/>
    <lineage>
        <taxon>Eukaryota</taxon>
        <taxon>Metazoa</taxon>
        <taxon>Ecdysozoa</taxon>
        <taxon>Nematoda</taxon>
        <taxon>Chromadorea</taxon>
        <taxon>Rhabditida</taxon>
        <taxon>Rhabditina</taxon>
        <taxon>Rhabditomorpha</taxon>
        <taxon>Strongyloidea</taxon>
        <taxon>Ancylostomatidae</taxon>
        <taxon>Bunostominae</taxon>
        <taxon>Necator</taxon>
    </lineage>
</organism>